<dbReference type="Gene3D" id="2.60.40.1970">
    <property type="entry name" value="YEATS domain"/>
    <property type="match status" value="1"/>
</dbReference>
<proteinExistence type="predicted"/>
<dbReference type="InterPro" id="IPR005033">
    <property type="entry name" value="YEATS"/>
</dbReference>
<comment type="subcellular location">
    <subcellularLocation>
        <location evidence="2">Nucleus</location>
    </subcellularLocation>
</comment>
<dbReference type="STRING" id="983966.A0A1E4S615"/>
<keyword evidence="6" id="KW-0396">Initiation factor</keyword>
<accession>A0A1E4S615</accession>
<dbReference type="EMBL" id="KV453927">
    <property type="protein sequence ID" value="ODV74900.1"/>
    <property type="molecule type" value="Genomic_DNA"/>
</dbReference>
<dbReference type="Proteomes" id="UP000094389">
    <property type="component" value="Unassembled WGS sequence"/>
</dbReference>
<protein>
    <submittedName>
        <fullName evidence="6">SAS complex, SAS5 subunit/transcription initiation factor IID, subunit 14</fullName>
    </submittedName>
</protein>
<feature type="region of interest" description="Disordered" evidence="3">
    <location>
        <begin position="191"/>
        <end position="219"/>
    </location>
</feature>
<evidence type="ECO:0000256" key="3">
    <source>
        <dbReference type="SAM" id="MobiDB-lite"/>
    </source>
</evidence>
<keyword evidence="4" id="KW-1133">Transmembrane helix</keyword>
<dbReference type="OMA" id="GEFDMTI"/>
<name>A0A1E4S615_CYBJN</name>
<dbReference type="GO" id="GO:0006355">
    <property type="term" value="P:regulation of DNA-templated transcription"/>
    <property type="evidence" value="ECO:0007669"/>
    <property type="project" value="InterPro"/>
</dbReference>
<dbReference type="CDD" id="cd16905">
    <property type="entry name" value="YEATS_Taf14_like"/>
    <property type="match status" value="1"/>
</dbReference>
<evidence type="ECO:0000256" key="1">
    <source>
        <dbReference type="ARBA" id="ARBA00023242"/>
    </source>
</evidence>
<dbReference type="Pfam" id="PF03366">
    <property type="entry name" value="YEATS"/>
    <property type="match status" value="1"/>
</dbReference>
<organism evidence="6 7">
    <name type="scientific">Cyberlindnera jadinii (strain ATCC 18201 / CBS 1600 / BCRC 20928 / JCM 3617 / NBRC 0987 / NRRL Y-1542)</name>
    <name type="common">Torula yeast</name>
    <name type="synonym">Candida utilis</name>
    <dbReference type="NCBI Taxonomy" id="983966"/>
    <lineage>
        <taxon>Eukaryota</taxon>
        <taxon>Fungi</taxon>
        <taxon>Dikarya</taxon>
        <taxon>Ascomycota</taxon>
        <taxon>Saccharomycotina</taxon>
        <taxon>Saccharomycetes</taxon>
        <taxon>Phaffomycetales</taxon>
        <taxon>Phaffomycetaceae</taxon>
        <taxon>Cyberlindnera</taxon>
    </lineage>
</organism>
<feature type="transmembrane region" description="Helical" evidence="4">
    <location>
        <begin position="35"/>
        <end position="53"/>
    </location>
</feature>
<dbReference type="InterPro" id="IPR038704">
    <property type="entry name" value="YEAST_sf"/>
</dbReference>
<dbReference type="InterPro" id="IPR027353">
    <property type="entry name" value="NET_dom"/>
</dbReference>
<feature type="region of interest" description="Disordered" evidence="3">
    <location>
        <begin position="1"/>
        <end position="31"/>
    </location>
</feature>
<dbReference type="PIRSF" id="PIRSF016551">
    <property type="entry name" value="SAS5/TFIID_14"/>
    <property type="match status" value="1"/>
</dbReference>
<dbReference type="GeneID" id="30990668"/>
<sequence>MQVTQRTRATVGVRTNKRKPIKNPFRSSKNESPKIALPATLIFLFSLFIIFLIPKSVDRTIRIVTHQHVVEGLPLPPEGFPVRQWSIEVYLLDEQGNEVPANIFDKVTYHLHPTFANPVRVIKKQPFKIEEQGWGEFELGITFTFVDKAGDRKVAHDLNFLQEKYEVDHVIHCPLKSEKLKSLLAESGAVPSVDASSGDKRKATGTDSNKAKRAKPSGSALANAVKGSVDLEKLAEGLTKLSEDDLLGVVQMVTDNRTPDMNIKNDVEGGEFTMDLYTLPDSLLKSLWEYVKKRIE</sequence>
<dbReference type="InterPro" id="IPR038336">
    <property type="entry name" value="NET_sf"/>
</dbReference>
<keyword evidence="6" id="KW-0648">Protein biosynthesis</keyword>
<gene>
    <name evidence="6" type="ORF">CYBJADRAFT_171909</name>
</gene>
<reference evidence="6 7" key="1">
    <citation type="journal article" date="2016" name="Proc. Natl. Acad. Sci. U.S.A.">
        <title>Comparative genomics of biotechnologically important yeasts.</title>
        <authorList>
            <person name="Riley R."/>
            <person name="Haridas S."/>
            <person name="Wolfe K.H."/>
            <person name="Lopes M.R."/>
            <person name="Hittinger C.T."/>
            <person name="Goeker M."/>
            <person name="Salamov A.A."/>
            <person name="Wisecaver J.H."/>
            <person name="Long T.M."/>
            <person name="Calvey C.H."/>
            <person name="Aerts A.L."/>
            <person name="Barry K.W."/>
            <person name="Choi C."/>
            <person name="Clum A."/>
            <person name="Coughlan A.Y."/>
            <person name="Deshpande S."/>
            <person name="Douglass A.P."/>
            <person name="Hanson S.J."/>
            <person name="Klenk H.-P."/>
            <person name="LaButti K.M."/>
            <person name="Lapidus A."/>
            <person name="Lindquist E.A."/>
            <person name="Lipzen A.M."/>
            <person name="Meier-Kolthoff J.P."/>
            <person name="Ohm R.A."/>
            <person name="Otillar R.P."/>
            <person name="Pangilinan J.L."/>
            <person name="Peng Y."/>
            <person name="Rokas A."/>
            <person name="Rosa C.A."/>
            <person name="Scheuner C."/>
            <person name="Sibirny A.A."/>
            <person name="Slot J.C."/>
            <person name="Stielow J.B."/>
            <person name="Sun H."/>
            <person name="Kurtzman C.P."/>
            <person name="Blackwell M."/>
            <person name="Grigoriev I.V."/>
            <person name="Jeffries T.W."/>
        </authorList>
    </citation>
    <scope>NUCLEOTIDE SEQUENCE [LARGE SCALE GENOMIC DNA]</scope>
    <source>
        <strain evidence="7">ATCC 18201 / CBS 1600 / BCRC 20928 / JCM 3617 / NBRC 0987 / NRRL Y-1542</strain>
    </source>
</reference>
<dbReference type="RefSeq" id="XP_020071939.1">
    <property type="nucleotide sequence ID" value="XM_020216272.1"/>
</dbReference>
<dbReference type="GO" id="GO:0000785">
    <property type="term" value="C:chromatin"/>
    <property type="evidence" value="ECO:0007669"/>
    <property type="project" value="UniProtKB-ARBA"/>
</dbReference>
<dbReference type="OrthoDB" id="1741717at2759"/>
<dbReference type="AlphaFoldDB" id="A0A1E4S615"/>
<evidence type="ECO:0000256" key="2">
    <source>
        <dbReference type="PROSITE-ProRule" id="PRU00376"/>
    </source>
</evidence>
<feature type="domain" description="YEATS" evidence="5">
    <location>
        <begin position="53"/>
        <end position="187"/>
    </location>
</feature>
<evidence type="ECO:0000313" key="6">
    <source>
        <dbReference type="EMBL" id="ODV74900.1"/>
    </source>
</evidence>
<dbReference type="PANTHER" id="PTHR23195">
    <property type="entry name" value="YEATS DOMAIN"/>
    <property type="match status" value="1"/>
</dbReference>
<keyword evidence="7" id="KW-1185">Reference proteome</keyword>
<dbReference type="Pfam" id="PF17035">
    <property type="entry name" value="BET"/>
    <property type="match status" value="1"/>
</dbReference>
<dbReference type="PROSITE" id="PS51037">
    <property type="entry name" value="YEATS"/>
    <property type="match status" value="1"/>
</dbReference>
<dbReference type="InterPro" id="IPR016665">
    <property type="entry name" value="Sas5/TAF14"/>
</dbReference>
<dbReference type="GO" id="GO:0003743">
    <property type="term" value="F:translation initiation factor activity"/>
    <property type="evidence" value="ECO:0007669"/>
    <property type="project" value="UniProtKB-KW"/>
</dbReference>
<dbReference type="InterPro" id="IPR055129">
    <property type="entry name" value="YEATS_dom"/>
</dbReference>
<keyword evidence="4" id="KW-0472">Membrane</keyword>
<keyword evidence="1 2" id="KW-0539">Nucleus</keyword>
<dbReference type="GO" id="GO:0005634">
    <property type="term" value="C:nucleus"/>
    <property type="evidence" value="ECO:0007669"/>
    <property type="project" value="UniProtKB-SubCell"/>
</dbReference>
<evidence type="ECO:0000256" key="4">
    <source>
        <dbReference type="SAM" id="Phobius"/>
    </source>
</evidence>
<keyword evidence="4" id="KW-0812">Transmembrane</keyword>
<evidence type="ECO:0000259" key="5">
    <source>
        <dbReference type="PROSITE" id="PS51037"/>
    </source>
</evidence>
<evidence type="ECO:0000313" key="7">
    <source>
        <dbReference type="Proteomes" id="UP000094389"/>
    </source>
</evidence>
<dbReference type="Gene3D" id="1.20.1270.220">
    <property type="match status" value="1"/>
</dbReference>